<dbReference type="GO" id="GO:0003755">
    <property type="term" value="F:peptidyl-prolyl cis-trans isomerase activity"/>
    <property type="evidence" value="ECO:0007669"/>
    <property type="project" value="UniProtKB-KW"/>
</dbReference>
<dbReference type="PANTHER" id="PTHR47245">
    <property type="entry name" value="PEPTIDYLPROLYL ISOMERASE"/>
    <property type="match status" value="1"/>
</dbReference>
<keyword evidence="5 8" id="KW-0697">Rotamase</keyword>
<dbReference type="PROSITE" id="PS01096">
    <property type="entry name" value="PPIC_PPIASE_1"/>
    <property type="match status" value="1"/>
</dbReference>
<dbReference type="SUPFAM" id="SSF54534">
    <property type="entry name" value="FKBP-like"/>
    <property type="match status" value="1"/>
</dbReference>
<evidence type="ECO:0000256" key="8">
    <source>
        <dbReference type="PROSITE-ProRule" id="PRU00278"/>
    </source>
</evidence>
<dbReference type="EC" id="5.2.1.8" evidence="3"/>
<dbReference type="InterPro" id="IPR046357">
    <property type="entry name" value="PPIase_dom_sf"/>
</dbReference>
<dbReference type="PANTHER" id="PTHR47245:SF2">
    <property type="entry name" value="PEPTIDYL-PROLYL CIS-TRANS ISOMERASE HP_0175-RELATED"/>
    <property type="match status" value="1"/>
</dbReference>
<dbReference type="PROSITE" id="PS50198">
    <property type="entry name" value="PPIC_PPIASE_2"/>
    <property type="match status" value="1"/>
</dbReference>
<comment type="catalytic activity">
    <reaction evidence="1">
        <text>[protein]-peptidylproline (omega=180) = [protein]-peptidylproline (omega=0)</text>
        <dbReference type="Rhea" id="RHEA:16237"/>
        <dbReference type="Rhea" id="RHEA-COMP:10747"/>
        <dbReference type="Rhea" id="RHEA-COMP:10748"/>
        <dbReference type="ChEBI" id="CHEBI:83833"/>
        <dbReference type="ChEBI" id="CHEBI:83834"/>
        <dbReference type="EC" id="5.2.1.8"/>
    </reaction>
</comment>
<keyword evidence="11" id="KW-1185">Reference proteome</keyword>
<proteinExistence type="inferred from homology"/>
<evidence type="ECO:0000313" key="10">
    <source>
        <dbReference type="EMBL" id="GAN81104.1"/>
    </source>
</evidence>
<gene>
    <name evidence="10" type="ORF">Aam_076_009</name>
</gene>
<organism evidence="10 11">
    <name type="scientific">Acidocella aminolytica 101 = DSM 11237</name>
    <dbReference type="NCBI Taxonomy" id="1120923"/>
    <lineage>
        <taxon>Bacteria</taxon>
        <taxon>Pseudomonadati</taxon>
        <taxon>Pseudomonadota</taxon>
        <taxon>Alphaproteobacteria</taxon>
        <taxon>Acetobacterales</taxon>
        <taxon>Acidocellaceae</taxon>
        <taxon>Acidocella</taxon>
    </lineage>
</organism>
<evidence type="ECO:0000256" key="1">
    <source>
        <dbReference type="ARBA" id="ARBA00000971"/>
    </source>
</evidence>
<keyword evidence="8 10" id="KW-0413">Isomerase</keyword>
<dbReference type="OrthoDB" id="196786at2"/>
<dbReference type="Proteomes" id="UP000032668">
    <property type="component" value="Unassembled WGS sequence"/>
</dbReference>
<comment type="caution">
    <text evidence="10">The sequence shown here is derived from an EMBL/GenBank/DDBJ whole genome shotgun (WGS) entry which is preliminary data.</text>
</comment>
<name>A0A0D6PK22_9PROT</name>
<evidence type="ECO:0000256" key="3">
    <source>
        <dbReference type="ARBA" id="ARBA00013194"/>
    </source>
</evidence>
<dbReference type="Pfam" id="PF00639">
    <property type="entry name" value="Rotamase"/>
    <property type="match status" value="1"/>
</dbReference>
<evidence type="ECO:0000256" key="7">
    <source>
        <dbReference type="ARBA" id="ARBA00031484"/>
    </source>
</evidence>
<protein>
    <recommendedName>
        <fullName evidence="4">Parvulin-like PPIase</fullName>
        <ecNumber evidence="3">5.2.1.8</ecNumber>
    </recommendedName>
    <alternativeName>
        <fullName evidence="6">Peptidyl-prolyl cis-trans isomerase plp</fullName>
    </alternativeName>
    <alternativeName>
        <fullName evidence="7">Rotamase plp</fullName>
    </alternativeName>
</protein>
<evidence type="ECO:0000256" key="5">
    <source>
        <dbReference type="ARBA" id="ARBA00023110"/>
    </source>
</evidence>
<dbReference type="Gene3D" id="3.10.50.40">
    <property type="match status" value="1"/>
</dbReference>
<accession>A0A0D6PK22</accession>
<sequence length="251" mass="27773">MSVVLSEAAIAAELQHHPAPNRAEAWRRAELALRLRDNLLAEAKYLGIAPRPGDGAVCELEDESLISQLLERHVQVPDISDAACRAEYDRVPGRFRSPALFEAAHILIAADMTAPLQRETAREEARRLATLLGERPGRFAALAREHSACPTGAEGGVLGQITARDVTPEIATMLQAMTPGTICPVPVPTRHGYHILRLDQREDGRELPYEAVRETIRERLRRRAWAKAARAYTATLINVQRSELDQQETAS</sequence>
<dbReference type="InterPro" id="IPR000297">
    <property type="entry name" value="PPIase_PpiC"/>
</dbReference>
<dbReference type="EMBL" id="BANC01000074">
    <property type="protein sequence ID" value="GAN81104.1"/>
    <property type="molecule type" value="Genomic_DNA"/>
</dbReference>
<evidence type="ECO:0000259" key="9">
    <source>
        <dbReference type="PROSITE" id="PS50198"/>
    </source>
</evidence>
<dbReference type="AlphaFoldDB" id="A0A0D6PK22"/>
<comment type="similarity">
    <text evidence="2">Belongs to the PpiC/parvulin rotamase family.</text>
</comment>
<dbReference type="RefSeq" id="WP_048879490.1">
    <property type="nucleotide sequence ID" value="NZ_BANC01000074.1"/>
</dbReference>
<feature type="domain" description="PpiC" evidence="9">
    <location>
        <begin position="98"/>
        <end position="200"/>
    </location>
</feature>
<evidence type="ECO:0000313" key="11">
    <source>
        <dbReference type="Proteomes" id="UP000032668"/>
    </source>
</evidence>
<dbReference type="STRING" id="1120923.SAMN02746095_03427"/>
<reference evidence="10 11" key="1">
    <citation type="submission" date="2012-11" db="EMBL/GenBank/DDBJ databases">
        <title>Whole genome sequence of Acidocella aminolytica 101 = DSM 11237.</title>
        <authorList>
            <person name="Azuma Y."/>
            <person name="Higashiura N."/>
            <person name="Hirakawa H."/>
            <person name="Matsushita K."/>
        </authorList>
    </citation>
    <scope>NUCLEOTIDE SEQUENCE [LARGE SCALE GENOMIC DNA]</scope>
    <source>
        <strain evidence="11">101 / DSM 11237</strain>
    </source>
</reference>
<evidence type="ECO:0000256" key="6">
    <source>
        <dbReference type="ARBA" id="ARBA00030642"/>
    </source>
</evidence>
<evidence type="ECO:0000256" key="4">
    <source>
        <dbReference type="ARBA" id="ARBA00018370"/>
    </source>
</evidence>
<dbReference type="InterPro" id="IPR023058">
    <property type="entry name" value="PPIase_PpiC_CS"/>
</dbReference>
<evidence type="ECO:0000256" key="2">
    <source>
        <dbReference type="ARBA" id="ARBA00007656"/>
    </source>
</evidence>
<dbReference type="InterPro" id="IPR050245">
    <property type="entry name" value="PrsA_foldase"/>
</dbReference>